<evidence type="ECO:0000256" key="7">
    <source>
        <dbReference type="SAM" id="Phobius"/>
    </source>
</evidence>
<dbReference type="GO" id="GO:0043190">
    <property type="term" value="C:ATP-binding cassette (ABC) transporter complex"/>
    <property type="evidence" value="ECO:0007669"/>
    <property type="project" value="InterPro"/>
</dbReference>
<dbReference type="AlphaFoldDB" id="A0A1G2KU92"/>
<evidence type="ECO:0000256" key="4">
    <source>
        <dbReference type="ARBA" id="ARBA00022989"/>
    </source>
</evidence>
<name>A0A1G2KU92_9BACT</name>
<keyword evidence="4 7" id="KW-1133">Transmembrane helix</keyword>
<dbReference type="GO" id="GO:0055085">
    <property type="term" value="P:transmembrane transport"/>
    <property type="evidence" value="ECO:0007669"/>
    <property type="project" value="InterPro"/>
</dbReference>
<dbReference type="Pfam" id="PF00950">
    <property type="entry name" value="ABC-3"/>
    <property type="match status" value="1"/>
</dbReference>
<feature type="transmembrane region" description="Helical" evidence="7">
    <location>
        <begin position="6"/>
        <end position="28"/>
    </location>
</feature>
<comment type="similarity">
    <text evidence="2 6">Belongs to the ABC-3 integral membrane protein family.</text>
</comment>
<dbReference type="Gene3D" id="1.10.3470.10">
    <property type="entry name" value="ABC transporter involved in vitamin B12 uptake, BtuC"/>
    <property type="match status" value="1"/>
</dbReference>
<protein>
    <recommendedName>
        <fullName evidence="10">ABC transporter</fullName>
    </recommendedName>
</protein>
<dbReference type="Proteomes" id="UP000177811">
    <property type="component" value="Unassembled WGS sequence"/>
</dbReference>
<accession>A0A1G2KU92</accession>
<dbReference type="PANTHER" id="PTHR30477">
    <property type="entry name" value="ABC-TRANSPORTER METAL-BINDING PROTEIN"/>
    <property type="match status" value="1"/>
</dbReference>
<feature type="transmembrane region" description="Helical" evidence="7">
    <location>
        <begin position="160"/>
        <end position="178"/>
    </location>
</feature>
<evidence type="ECO:0000256" key="3">
    <source>
        <dbReference type="ARBA" id="ARBA00022692"/>
    </source>
</evidence>
<feature type="transmembrane region" description="Helical" evidence="7">
    <location>
        <begin position="81"/>
        <end position="102"/>
    </location>
</feature>
<reference evidence="8 9" key="1">
    <citation type="journal article" date="2016" name="Nat. Commun.">
        <title>Thousands of microbial genomes shed light on interconnected biogeochemical processes in an aquifer system.</title>
        <authorList>
            <person name="Anantharaman K."/>
            <person name="Brown C.T."/>
            <person name="Hug L.A."/>
            <person name="Sharon I."/>
            <person name="Castelle C.J."/>
            <person name="Probst A.J."/>
            <person name="Thomas B.C."/>
            <person name="Singh A."/>
            <person name="Wilkins M.J."/>
            <person name="Karaoz U."/>
            <person name="Brodie E.L."/>
            <person name="Williams K.H."/>
            <person name="Hubbard S.S."/>
            <person name="Banfield J.F."/>
        </authorList>
    </citation>
    <scope>NUCLEOTIDE SEQUENCE [LARGE SCALE GENOMIC DNA]</scope>
</reference>
<keyword evidence="6" id="KW-0813">Transport</keyword>
<comment type="caution">
    <text evidence="8">The sequence shown here is derived from an EMBL/GenBank/DDBJ whole genome shotgun (WGS) entry which is preliminary data.</text>
</comment>
<feature type="transmembrane region" description="Helical" evidence="7">
    <location>
        <begin position="57"/>
        <end position="74"/>
    </location>
</feature>
<evidence type="ECO:0008006" key="10">
    <source>
        <dbReference type="Google" id="ProtNLM"/>
    </source>
</evidence>
<dbReference type="InterPro" id="IPR037294">
    <property type="entry name" value="ABC_BtuC-like"/>
</dbReference>
<dbReference type="SUPFAM" id="SSF81345">
    <property type="entry name" value="ABC transporter involved in vitamin B12 uptake, BtuC"/>
    <property type="match status" value="1"/>
</dbReference>
<evidence type="ECO:0000256" key="5">
    <source>
        <dbReference type="ARBA" id="ARBA00023136"/>
    </source>
</evidence>
<organism evidence="8 9">
    <name type="scientific">Candidatus Sungbacteria bacterium RIFCSPHIGHO2_02_FULL_51_29</name>
    <dbReference type="NCBI Taxonomy" id="1802273"/>
    <lineage>
        <taxon>Bacteria</taxon>
        <taxon>Candidatus Sungiibacteriota</taxon>
    </lineage>
</organism>
<sequence length="259" mass="26690">MDILFVQALLIAIVVGAASGAVGAFIILRRMALVGDALSHVALPGIALALMWSLDPFWMVLAFLLGAAVVVWFCERQTTLPAEAIVGLLFTASLAIGILTIPDHEILESLFGGFPKLPVSELIFILGAAIGITVLVFMLSRRMLFTIVSPELAKVNGGNALVGLIVLLIFATVVAIGIKLVGTLLMGALTIIPAAVAKNVSPSARSYIVLSTVFGAIIAGAGVAGAAWSGVLPGPTIVLVGIAAFLISLGFLGRRRAGQ</sequence>
<dbReference type="PANTHER" id="PTHR30477:SF13">
    <property type="entry name" value="IRON TRANSPORT SYSTEM MEMBRANE PROTEIN HI_0360-RELATED"/>
    <property type="match status" value="1"/>
</dbReference>
<evidence type="ECO:0000313" key="9">
    <source>
        <dbReference type="Proteomes" id="UP000177811"/>
    </source>
</evidence>
<feature type="transmembrane region" description="Helical" evidence="7">
    <location>
        <begin position="207"/>
        <end position="228"/>
    </location>
</feature>
<keyword evidence="5 7" id="KW-0472">Membrane</keyword>
<feature type="transmembrane region" description="Helical" evidence="7">
    <location>
        <begin position="33"/>
        <end position="51"/>
    </location>
</feature>
<evidence type="ECO:0000256" key="2">
    <source>
        <dbReference type="ARBA" id="ARBA00008034"/>
    </source>
</evidence>
<evidence type="ECO:0000256" key="1">
    <source>
        <dbReference type="ARBA" id="ARBA00004141"/>
    </source>
</evidence>
<evidence type="ECO:0000256" key="6">
    <source>
        <dbReference type="RuleBase" id="RU003943"/>
    </source>
</evidence>
<proteinExistence type="inferred from homology"/>
<comment type="subcellular location">
    <subcellularLocation>
        <location evidence="6">Cell membrane</location>
        <topology evidence="6">Multi-pass membrane protein</topology>
    </subcellularLocation>
    <subcellularLocation>
        <location evidence="1">Membrane</location>
        <topology evidence="1">Multi-pass membrane protein</topology>
    </subcellularLocation>
</comment>
<evidence type="ECO:0000313" key="8">
    <source>
        <dbReference type="EMBL" id="OHA01979.1"/>
    </source>
</evidence>
<feature type="transmembrane region" description="Helical" evidence="7">
    <location>
        <begin position="184"/>
        <end position="200"/>
    </location>
</feature>
<keyword evidence="3 6" id="KW-0812">Transmembrane</keyword>
<gene>
    <name evidence="8" type="ORF">A3C16_02465</name>
</gene>
<feature type="transmembrane region" description="Helical" evidence="7">
    <location>
        <begin position="234"/>
        <end position="253"/>
    </location>
</feature>
<dbReference type="InterPro" id="IPR001626">
    <property type="entry name" value="ABC_TroCD"/>
</dbReference>
<dbReference type="GO" id="GO:0010043">
    <property type="term" value="P:response to zinc ion"/>
    <property type="evidence" value="ECO:0007669"/>
    <property type="project" value="TreeGrafter"/>
</dbReference>
<feature type="transmembrane region" description="Helical" evidence="7">
    <location>
        <begin position="122"/>
        <end position="139"/>
    </location>
</feature>
<dbReference type="EMBL" id="MHQL01000050">
    <property type="protein sequence ID" value="OHA01979.1"/>
    <property type="molecule type" value="Genomic_DNA"/>
</dbReference>